<gene>
    <name evidence="1" type="ORF">Pan241w_51020</name>
</gene>
<keyword evidence="2" id="KW-1185">Reference proteome</keyword>
<sequence>MLVKKIIVNSGTASRGNRMFCLRTTLIRLGCLYEAIRKRREALRCRLMSEGQGSSGFENRAETRRFYGADFCSGLKLVTESVVLTRAPDVISA</sequence>
<dbReference type="Proteomes" id="UP000317171">
    <property type="component" value="Chromosome"/>
</dbReference>
<name>A0A517RM80_9PLAN</name>
<proteinExistence type="predicted"/>
<dbReference type="KEGG" id="gaz:Pan241w_51020"/>
<evidence type="ECO:0000313" key="1">
    <source>
        <dbReference type="EMBL" id="QDT44985.1"/>
    </source>
</evidence>
<reference evidence="1 2" key="1">
    <citation type="submission" date="2019-02" db="EMBL/GenBank/DDBJ databases">
        <title>Deep-cultivation of Planctomycetes and their phenomic and genomic characterization uncovers novel biology.</title>
        <authorList>
            <person name="Wiegand S."/>
            <person name="Jogler M."/>
            <person name="Boedeker C."/>
            <person name="Pinto D."/>
            <person name="Vollmers J."/>
            <person name="Rivas-Marin E."/>
            <person name="Kohn T."/>
            <person name="Peeters S.H."/>
            <person name="Heuer A."/>
            <person name="Rast P."/>
            <person name="Oberbeckmann S."/>
            <person name="Bunk B."/>
            <person name="Jeske O."/>
            <person name="Meyerdierks A."/>
            <person name="Storesund J.E."/>
            <person name="Kallscheuer N."/>
            <person name="Luecker S."/>
            <person name="Lage O.M."/>
            <person name="Pohl T."/>
            <person name="Merkel B.J."/>
            <person name="Hornburger P."/>
            <person name="Mueller R.-W."/>
            <person name="Bruemmer F."/>
            <person name="Labrenz M."/>
            <person name="Spormann A.M."/>
            <person name="Op den Camp H."/>
            <person name="Overmann J."/>
            <person name="Amann R."/>
            <person name="Jetten M.S.M."/>
            <person name="Mascher T."/>
            <person name="Medema M.H."/>
            <person name="Devos D.P."/>
            <person name="Kaster A.-K."/>
            <person name="Ovreas L."/>
            <person name="Rohde M."/>
            <person name="Galperin M.Y."/>
            <person name="Jogler C."/>
        </authorList>
    </citation>
    <scope>NUCLEOTIDE SEQUENCE [LARGE SCALE GENOMIC DNA]</scope>
    <source>
        <strain evidence="1 2">Pan241w</strain>
    </source>
</reference>
<dbReference type="EMBL" id="CP036269">
    <property type="protein sequence ID" value="QDT44985.1"/>
    <property type="molecule type" value="Genomic_DNA"/>
</dbReference>
<accession>A0A517RM80</accession>
<organism evidence="1 2">
    <name type="scientific">Gimesia alba</name>
    <dbReference type="NCBI Taxonomy" id="2527973"/>
    <lineage>
        <taxon>Bacteria</taxon>
        <taxon>Pseudomonadati</taxon>
        <taxon>Planctomycetota</taxon>
        <taxon>Planctomycetia</taxon>
        <taxon>Planctomycetales</taxon>
        <taxon>Planctomycetaceae</taxon>
        <taxon>Gimesia</taxon>
    </lineage>
</organism>
<protein>
    <submittedName>
        <fullName evidence="1">Uncharacterized protein</fullName>
    </submittedName>
</protein>
<evidence type="ECO:0000313" key="2">
    <source>
        <dbReference type="Proteomes" id="UP000317171"/>
    </source>
</evidence>
<dbReference type="AlphaFoldDB" id="A0A517RM80"/>